<name>A0ABW2YBC1_9GAMM</name>
<dbReference type="InterPro" id="IPR005123">
    <property type="entry name" value="Oxoglu/Fe-dep_dioxygenase_dom"/>
</dbReference>
<dbReference type="InterPro" id="IPR027450">
    <property type="entry name" value="AlkB-like"/>
</dbReference>
<gene>
    <name evidence="2" type="ORF">ACFQ0E_07600</name>
</gene>
<reference evidence="3" key="1">
    <citation type="journal article" date="2019" name="Int. J. Syst. Evol. Microbiol.">
        <title>The Global Catalogue of Microorganisms (GCM) 10K type strain sequencing project: providing services to taxonomists for standard genome sequencing and annotation.</title>
        <authorList>
            <consortium name="The Broad Institute Genomics Platform"/>
            <consortium name="The Broad Institute Genome Sequencing Center for Infectious Disease"/>
            <person name="Wu L."/>
            <person name="Ma J."/>
        </authorList>
    </citation>
    <scope>NUCLEOTIDE SEQUENCE [LARGE SCALE GENOMIC DNA]</scope>
    <source>
        <strain evidence="3">CCUG 55585</strain>
    </source>
</reference>
<feature type="domain" description="Fe2OG dioxygenase" evidence="1">
    <location>
        <begin position="105"/>
        <end position="202"/>
    </location>
</feature>
<evidence type="ECO:0000259" key="1">
    <source>
        <dbReference type="PROSITE" id="PS51471"/>
    </source>
</evidence>
<proteinExistence type="predicted"/>
<dbReference type="PANTHER" id="PTHR31212">
    <property type="entry name" value="ALPHA-KETOGLUTARATE-DEPENDENT DIOXYGENASE ALKB HOMOLOG 3"/>
    <property type="match status" value="1"/>
</dbReference>
<keyword evidence="2" id="KW-0560">Oxidoreductase</keyword>
<organism evidence="2 3">
    <name type="scientific">Lysobacter brunescens</name>
    <dbReference type="NCBI Taxonomy" id="262323"/>
    <lineage>
        <taxon>Bacteria</taxon>
        <taxon>Pseudomonadati</taxon>
        <taxon>Pseudomonadota</taxon>
        <taxon>Gammaproteobacteria</taxon>
        <taxon>Lysobacterales</taxon>
        <taxon>Lysobacteraceae</taxon>
        <taxon>Lysobacter</taxon>
    </lineage>
</organism>
<dbReference type="EMBL" id="JBHTIF010000001">
    <property type="protein sequence ID" value="MFD0725463.1"/>
    <property type="molecule type" value="Genomic_DNA"/>
</dbReference>
<accession>A0ABW2YBC1</accession>
<dbReference type="InterPro" id="IPR032854">
    <property type="entry name" value="ALKBH3"/>
</dbReference>
<dbReference type="PANTHER" id="PTHR31212:SF4">
    <property type="entry name" value="ALPHA-KETOGLUTARATE-DEPENDENT DIOXYGENASE ALKB HOMOLOG 3"/>
    <property type="match status" value="1"/>
</dbReference>
<dbReference type="InterPro" id="IPR037151">
    <property type="entry name" value="AlkB-like_sf"/>
</dbReference>
<dbReference type="PROSITE" id="PS51471">
    <property type="entry name" value="FE2OG_OXY"/>
    <property type="match status" value="1"/>
</dbReference>
<dbReference type="Gene3D" id="2.60.120.590">
    <property type="entry name" value="Alpha-ketoglutarate-dependent dioxygenase AlkB-like"/>
    <property type="match status" value="1"/>
</dbReference>
<dbReference type="GO" id="GO:0051213">
    <property type="term" value="F:dioxygenase activity"/>
    <property type="evidence" value="ECO:0007669"/>
    <property type="project" value="UniProtKB-KW"/>
</dbReference>
<dbReference type="SUPFAM" id="SSF51197">
    <property type="entry name" value="Clavaminate synthase-like"/>
    <property type="match status" value="1"/>
</dbReference>
<evidence type="ECO:0000313" key="2">
    <source>
        <dbReference type="EMBL" id="MFD0725463.1"/>
    </source>
</evidence>
<protein>
    <submittedName>
        <fullName evidence="2">Alpha-ketoglutarate-dependent dioxygenase AlkB family protein</fullName>
    </submittedName>
</protein>
<dbReference type="Proteomes" id="UP001597110">
    <property type="component" value="Unassembled WGS sequence"/>
</dbReference>
<dbReference type="Pfam" id="PF13532">
    <property type="entry name" value="2OG-FeII_Oxy_2"/>
    <property type="match status" value="1"/>
</dbReference>
<sequence>MLTTTMHADRRLEGLALPGADLRLAPGWLPADEADALFDRLQQDIPWECHRIRMFGREVDSPRLSCWIGDPEAVYTYSRTRFVPHPWPASLQSLRQRLSSELGVAFNSVLANLYRDGRDRMGWHSDDEPELGPRPVIASISLGATRRFSLKPRAGGASRHLDLPHGSLLVMAGDTQTAWRHALAGTARPVGARINLTFRRILSSASR</sequence>
<dbReference type="RefSeq" id="WP_386824077.1">
    <property type="nucleotide sequence ID" value="NZ_JBHTIF010000001.1"/>
</dbReference>
<keyword evidence="3" id="KW-1185">Reference proteome</keyword>
<comment type="caution">
    <text evidence="2">The sequence shown here is derived from an EMBL/GenBank/DDBJ whole genome shotgun (WGS) entry which is preliminary data.</text>
</comment>
<keyword evidence="2" id="KW-0223">Dioxygenase</keyword>
<evidence type="ECO:0000313" key="3">
    <source>
        <dbReference type="Proteomes" id="UP001597110"/>
    </source>
</evidence>